<reference evidence="2" key="1">
    <citation type="submission" date="2020-05" db="EMBL/GenBank/DDBJ databases">
        <title>WGS assembly of Panicum virgatum.</title>
        <authorList>
            <person name="Lovell J.T."/>
            <person name="Jenkins J."/>
            <person name="Shu S."/>
            <person name="Juenger T.E."/>
            <person name="Schmutz J."/>
        </authorList>
    </citation>
    <scope>NUCLEOTIDE SEQUENCE</scope>
    <source>
        <strain evidence="2">AP13</strain>
    </source>
</reference>
<dbReference type="PANTHER" id="PTHR47851:SF1">
    <property type="entry name" value="OS06G0588700 PROTEIN"/>
    <property type="match status" value="1"/>
</dbReference>
<dbReference type="AlphaFoldDB" id="A0A8T0MSB2"/>
<keyword evidence="3" id="KW-1185">Reference proteome</keyword>
<feature type="region of interest" description="Disordered" evidence="1">
    <location>
        <begin position="22"/>
        <end position="41"/>
    </location>
</feature>
<dbReference type="PANTHER" id="PTHR47851">
    <property type="entry name" value="OS06G0588700 PROTEIN-RELATED"/>
    <property type="match status" value="1"/>
</dbReference>
<dbReference type="EMBL" id="CM029054">
    <property type="protein sequence ID" value="KAG2540040.1"/>
    <property type="molecule type" value="Genomic_DNA"/>
</dbReference>
<dbReference type="Proteomes" id="UP000823388">
    <property type="component" value="Chromosome 9N"/>
</dbReference>
<gene>
    <name evidence="2" type="ORF">PVAP13_9NG526000</name>
</gene>
<proteinExistence type="predicted"/>
<protein>
    <submittedName>
        <fullName evidence="2">Uncharacterized protein</fullName>
    </submittedName>
</protein>
<comment type="caution">
    <text evidence="2">The sequence shown here is derived from an EMBL/GenBank/DDBJ whole genome shotgun (WGS) entry which is preliminary data.</text>
</comment>
<feature type="region of interest" description="Disordered" evidence="1">
    <location>
        <begin position="104"/>
        <end position="124"/>
    </location>
</feature>
<evidence type="ECO:0000256" key="1">
    <source>
        <dbReference type="SAM" id="MobiDB-lite"/>
    </source>
</evidence>
<accession>A0A8T0MSB2</accession>
<evidence type="ECO:0000313" key="2">
    <source>
        <dbReference type="EMBL" id="KAG2540040.1"/>
    </source>
</evidence>
<sequence>MPSITEGKKHFAGQKNVLTVAPSPRLSVSRPVPPSHPPSTLALPPASLRLLLHRAAAGQMVRREAPPSSAAADLPDLVAEAHAAQLQFVSSVGSALGSAPVAVGHGGHGGGGRRSALGLAGGGRGSMRVRGVGRGRGQGGAAAQGDVRALGRGRAVPAVVQGDGPSLGSGQGDGAPHDAACDQSQAFRAPRPAPATTNQTKKKVTEEILGCGKFRKKPLQNLDELKVMFSDIISDESDHWNPMSQNPIIPEETQGGFGVDDEEIEDGQMAEDADVVPLDENNEADADEVLEISPSLGNTKRRARVVVDKGKKQKTKTALVIQEQITKIAESASSFTSKKSSEPKFVPTIP</sequence>
<organism evidence="2 3">
    <name type="scientific">Panicum virgatum</name>
    <name type="common">Blackwell switchgrass</name>
    <dbReference type="NCBI Taxonomy" id="38727"/>
    <lineage>
        <taxon>Eukaryota</taxon>
        <taxon>Viridiplantae</taxon>
        <taxon>Streptophyta</taxon>
        <taxon>Embryophyta</taxon>
        <taxon>Tracheophyta</taxon>
        <taxon>Spermatophyta</taxon>
        <taxon>Magnoliopsida</taxon>
        <taxon>Liliopsida</taxon>
        <taxon>Poales</taxon>
        <taxon>Poaceae</taxon>
        <taxon>PACMAD clade</taxon>
        <taxon>Panicoideae</taxon>
        <taxon>Panicodae</taxon>
        <taxon>Paniceae</taxon>
        <taxon>Panicinae</taxon>
        <taxon>Panicum</taxon>
        <taxon>Panicum sect. Hiantes</taxon>
    </lineage>
</organism>
<feature type="region of interest" description="Disordered" evidence="1">
    <location>
        <begin position="331"/>
        <end position="350"/>
    </location>
</feature>
<name>A0A8T0MSB2_PANVG</name>
<evidence type="ECO:0000313" key="3">
    <source>
        <dbReference type="Proteomes" id="UP000823388"/>
    </source>
</evidence>